<proteinExistence type="predicted"/>
<evidence type="ECO:0000313" key="3">
    <source>
        <dbReference type="Proteomes" id="UP000188268"/>
    </source>
</evidence>
<dbReference type="InterPro" id="IPR002156">
    <property type="entry name" value="RNaseH_domain"/>
</dbReference>
<dbReference type="Proteomes" id="UP000188268">
    <property type="component" value="Unassembled WGS sequence"/>
</dbReference>
<dbReference type="OrthoDB" id="1002400at2759"/>
<dbReference type="InterPro" id="IPR044730">
    <property type="entry name" value="RNase_H-like_dom_plant"/>
</dbReference>
<dbReference type="AlphaFoldDB" id="A0A1R3FVE2"/>
<feature type="domain" description="RNase H type-1" evidence="1">
    <location>
        <begin position="6"/>
        <end position="98"/>
    </location>
</feature>
<evidence type="ECO:0000259" key="1">
    <source>
        <dbReference type="Pfam" id="PF13456"/>
    </source>
</evidence>
<dbReference type="Pfam" id="PF13456">
    <property type="entry name" value="RVT_3"/>
    <property type="match status" value="1"/>
</dbReference>
<protein>
    <recommendedName>
        <fullName evidence="1">RNase H type-1 domain-containing protein</fullName>
    </recommendedName>
</protein>
<dbReference type="PANTHER" id="PTHR47074:SF11">
    <property type="entry name" value="REVERSE TRANSCRIPTASE-LIKE PROTEIN"/>
    <property type="match status" value="1"/>
</dbReference>
<accession>A0A1R3FVE2</accession>
<gene>
    <name evidence="2" type="ORF">CCACVL1_30796</name>
</gene>
<name>A0A1R3FVE2_COCAP</name>
<dbReference type="OMA" id="TSHRFEY"/>
<dbReference type="PANTHER" id="PTHR47074">
    <property type="entry name" value="BNAC02G40300D PROTEIN"/>
    <property type="match status" value="1"/>
</dbReference>
<organism evidence="2 3">
    <name type="scientific">Corchorus capsularis</name>
    <name type="common">Jute</name>
    <dbReference type="NCBI Taxonomy" id="210143"/>
    <lineage>
        <taxon>Eukaryota</taxon>
        <taxon>Viridiplantae</taxon>
        <taxon>Streptophyta</taxon>
        <taxon>Embryophyta</taxon>
        <taxon>Tracheophyta</taxon>
        <taxon>Spermatophyta</taxon>
        <taxon>Magnoliopsida</taxon>
        <taxon>eudicotyledons</taxon>
        <taxon>Gunneridae</taxon>
        <taxon>Pentapetalae</taxon>
        <taxon>rosids</taxon>
        <taxon>malvids</taxon>
        <taxon>Malvales</taxon>
        <taxon>Malvaceae</taxon>
        <taxon>Grewioideae</taxon>
        <taxon>Apeibeae</taxon>
        <taxon>Corchorus</taxon>
    </lineage>
</organism>
<dbReference type="EMBL" id="AWWV01016370">
    <property type="protein sequence ID" value="OMO49819.1"/>
    <property type="molecule type" value="Genomic_DNA"/>
</dbReference>
<keyword evidence="3" id="KW-1185">Reference proteome</keyword>
<sequence>MEHLRRAQTGIGIVVRDDEGYVLGAHSSHIVLALDPKMVEAQAHFKALEFAADPGQSRIEVEGHCLSLINKIKNTEADLSLFGTIVEDAKHTSHRFEYDD</sequence>
<dbReference type="Gramene" id="OMO49819">
    <property type="protein sequence ID" value="OMO49819"/>
    <property type="gene ID" value="CCACVL1_30796"/>
</dbReference>
<dbReference type="CDD" id="cd06222">
    <property type="entry name" value="RNase_H_like"/>
    <property type="match status" value="1"/>
</dbReference>
<dbReference type="GO" id="GO:0003676">
    <property type="term" value="F:nucleic acid binding"/>
    <property type="evidence" value="ECO:0007669"/>
    <property type="project" value="InterPro"/>
</dbReference>
<reference evidence="2 3" key="1">
    <citation type="submission" date="2013-09" db="EMBL/GenBank/DDBJ databases">
        <title>Corchorus capsularis genome sequencing.</title>
        <authorList>
            <person name="Alam M."/>
            <person name="Haque M.S."/>
            <person name="Islam M.S."/>
            <person name="Emdad E.M."/>
            <person name="Islam M.M."/>
            <person name="Ahmed B."/>
            <person name="Halim A."/>
            <person name="Hossen Q.M.M."/>
            <person name="Hossain M.Z."/>
            <person name="Ahmed R."/>
            <person name="Khan M.M."/>
            <person name="Islam R."/>
            <person name="Rashid M.M."/>
            <person name="Khan S.A."/>
            <person name="Rahman M.S."/>
            <person name="Alam M."/>
        </authorList>
    </citation>
    <scope>NUCLEOTIDE SEQUENCE [LARGE SCALE GENOMIC DNA]</scope>
    <source>
        <strain evidence="3">cv. CVL-1</strain>
        <tissue evidence="2">Whole seedling</tissue>
    </source>
</reference>
<dbReference type="InterPro" id="IPR052929">
    <property type="entry name" value="RNase_H-like_EbsB-rel"/>
</dbReference>
<evidence type="ECO:0000313" key="2">
    <source>
        <dbReference type="EMBL" id="OMO49819.1"/>
    </source>
</evidence>
<comment type="caution">
    <text evidence="2">The sequence shown here is derived from an EMBL/GenBank/DDBJ whole genome shotgun (WGS) entry which is preliminary data.</text>
</comment>
<dbReference type="GO" id="GO:0004523">
    <property type="term" value="F:RNA-DNA hybrid ribonuclease activity"/>
    <property type="evidence" value="ECO:0007669"/>
    <property type="project" value="InterPro"/>
</dbReference>